<gene>
    <name evidence="1" type="ORF">MRB53_031341</name>
</gene>
<evidence type="ECO:0000313" key="1">
    <source>
        <dbReference type="EMBL" id="KAJ8622812.1"/>
    </source>
</evidence>
<protein>
    <submittedName>
        <fullName evidence="1">Uncharacterized protein</fullName>
    </submittedName>
</protein>
<keyword evidence="2" id="KW-1185">Reference proteome</keyword>
<dbReference type="Proteomes" id="UP001234297">
    <property type="component" value="Chromosome 10"/>
</dbReference>
<name>A0ACC2KNU6_PERAE</name>
<comment type="caution">
    <text evidence="1">The sequence shown here is derived from an EMBL/GenBank/DDBJ whole genome shotgun (WGS) entry which is preliminary data.</text>
</comment>
<accession>A0ACC2KNU6</accession>
<organism evidence="1 2">
    <name type="scientific">Persea americana</name>
    <name type="common">Avocado</name>
    <dbReference type="NCBI Taxonomy" id="3435"/>
    <lineage>
        <taxon>Eukaryota</taxon>
        <taxon>Viridiplantae</taxon>
        <taxon>Streptophyta</taxon>
        <taxon>Embryophyta</taxon>
        <taxon>Tracheophyta</taxon>
        <taxon>Spermatophyta</taxon>
        <taxon>Magnoliopsida</taxon>
        <taxon>Magnoliidae</taxon>
        <taxon>Laurales</taxon>
        <taxon>Lauraceae</taxon>
        <taxon>Persea</taxon>
    </lineage>
</organism>
<dbReference type="EMBL" id="CM056818">
    <property type="protein sequence ID" value="KAJ8622812.1"/>
    <property type="molecule type" value="Genomic_DNA"/>
</dbReference>
<evidence type="ECO:0000313" key="2">
    <source>
        <dbReference type="Proteomes" id="UP001234297"/>
    </source>
</evidence>
<sequence>MFRLHRHKQEKSRERIDFKFSNFHALQVPKGWDRLLVSVISIETGKTVAKSSKAVVRNGNCQWTEALSESIWVSQEDASKELEECLFKFVVSTGSARSGILGEAVVNLTDYTSSTASVPVSLPLKKCSHGTILQVKIQCLSPKVKLREEKLLQNANSNQEEAHKEYDDMDTKSDGSDVFTGSIGSSSSNNLGGSHGTSHPGETGSRDMSFSASGSHHSSDSGDGSMGRTFSPGNNVNGDIYNLIGRQDLAGSLNRAIDAGPVDGPHRSNLSSFNSRITGSSTHLQNQWQEVTGQGPSHVLAPLSLRTTGSPKDFLEAAEDTIEELRGEAKMWERNAQKLKLDLELLRKDFSERSSRQADLDMELSAACTERDRFKLEIEQLKSLLDESMEKQSAIENSIARAEDINQMQKELEDEIRFQKESNANLSLQLTKTQESNIELVSILQELEDTIEKQRLEIDKFSAQKAELGDTINIRNLHDDSGQLYDETSVRNAMVAEDLVSCELEDSSTNLHEPVGMGQSSLIVQLEELQESQRKMHSVVEMLEKSLEDKNHEIEQERSLRNQALLDIEAKWACKISEKEEEISKLELKVSEFFLTPGSENTNLSNGADLDLVKENEALRAKLQELERDCNELTEENLDLIFKIKELEKDTVTRDPSLGFGSDEYQTNKTACVSDSEICKLKSHVHQLEQKLKEMEMLGDGLVTGKIDSQTVDLQSKCTNLELELESFKDKACNLDVELCKTRLDLEKKELEFNGLQLQLESYCVKEINWENQISAASTKLESLEMELQSKISDHSKALAMSRSEIEACEACVLLKEEEIESLRHLQRELEAEVSSIQKDKAQLEENLDVAQRESKITSKCLDDVRQDLMVLTNSMDSHVNANKMLERKLMELESGKRELELHLSELEEENVQLTERISGLDSQSRYLRDEKESSRLALEHSESLVVDLQDKIQRMRTEVEMQKVELEQKLKEAEKRLAEVEEDSEYLKRANTKLQATIESFIVECSSLQKMNDELRRQRLKLNEQCTHLETELRESRKGFSDCSKQVELLEEKISSIHKDVIIKEKSLTSELESLFHKHKENEEKLVLSENLLNQEHLEKLVEIENLKSEIAHLTVQIMSTHDERERMASEAVLELSRLRADKTKLEDSLKDCHAQVKLLETELCTLRLESENKAQELTDMLDASRRNEEMLMVEHERMNRLVQDVKTGEEKLGVMLNEAELKVKASEYDRQLSTEEIASLKARLQNLVNLQGEILELKSSLDEAKYEKGRLESSLKLLSVKCEDMKAERVSFVEKFSSMQKALSEGEECRRSKIALEEKLLRLEGDLSAKEALCTQDAGLKNELGRIKRINSQFQRRIQCLEEEKDECLRRSQALEEELKLMKEDKHLKEKQLPEYSICNDILFQGQEVLEKDIKKNDNQHENKGSLLSTEIERGEEYPNAQLLDVNEYQREVENKIHDHKESSQIIVGSDLISKIQLLETELAEALEANNMYKSQLKRYLSTNDNIHGNDFNKSAAEDGLRNKEGDTNISLLEAELKEMRERYFHMSLRYAEVEAQREELVMKVKSMKIGKRWFSIS</sequence>
<proteinExistence type="predicted"/>
<reference evidence="1 2" key="1">
    <citation type="journal article" date="2022" name="Hortic Res">
        <title>A haplotype resolved chromosomal level avocado genome allows analysis of novel avocado genes.</title>
        <authorList>
            <person name="Nath O."/>
            <person name="Fletcher S.J."/>
            <person name="Hayward A."/>
            <person name="Shaw L.M."/>
            <person name="Masouleh A.K."/>
            <person name="Furtado A."/>
            <person name="Henry R.J."/>
            <person name="Mitter N."/>
        </authorList>
    </citation>
    <scope>NUCLEOTIDE SEQUENCE [LARGE SCALE GENOMIC DNA]</scope>
    <source>
        <strain evidence="2">cv. Hass</strain>
    </source>
</reference>